<dbReference type="PANTHER" id="PTHR41335">
    <property type="entry name" value="MEMBRANE PROTEIN-RELATED"/>
    <property type="match status" value="1"/>
</dbReference>
<reference evidence="8 9" key="1">
    <citation type="journal article" date="2016" name="Nat. Commun.">
        <title>Thousands of microbial genomes shed light on interconnected biogeochemical processes in an aquifer system.</title>
        <authorList>
            <person name="Anantharaman K."/>
            <person name="Brown C.T."/>
            <person name="Hug L.A."/>
            <person name="Sharon I."/>
            <person name="Castelle C.J."/>
            <person name="Probst A.J."/>
            <person name="Thomas B.C."/>
            <person name="Singh A."/>
            <person name="Wilkins M.J."/>
            <person name="Karaoz U."/>
            <person name="Brodie E.L."/>
            <person name="Williams K.H."/>
            <person name="Hubbard S.S."/>
            <person name="Banfield J.F."/>
        </authorList>
    </citation>
    <scope>NUCLEOTIDE SEQUENCE [LARGE SCALE GENOMIC DNA]</scope>
</reference>
<gene>
    <name evidence="8" type="ORF">A2571_03580</name>
</gene>
<organism evidence="8 9">
    <name type="scientific">Candidatus Vogelbacteria bacterium RIFOXYD1_FULL_44_32</name>
    <dbReference type="NCBI Taxonomy" id="1802438"/>
    <lineage>
        <taxon>Bacteria</taxon>
        <taxon>Candidatus Vogeliibacteriota</taxon>
    </lineage>
</organism>
<evidence type="ECO:0000313" key="9">
    <source>
        <dbReference type="Proteomes" id="UP000177043"/>
    </source>
</evidence>
<dbReference type="STRING" id="1802438.A2571_03580"/>
<comment type="caution">
    <text evidence="8">The sequence shown here is derived from an EMBL/GenBank/DDBJ whole genome shotgun (WGS) entry which is preliminary data.</text>
</comment>
<feature type="transmembrane region" description="Helical" evidence="6">
    <location>
        <begin position="35"/>
        <end position="59"/>
    </location>
</feature>
<dbReference type="Pfam" id="PF06305">
    <property type="entry name" value="LapA_dom"/>
    <property type="match status" value="1"/>
</dbReference>
<keyword evidence="4 6" id="KW-0472">Membrane</keyword>
<accession>A0A1G2QBZ6</accession>
<evidence type="ECO:0000256" key="1">
    <source>
        <dbReference type="ARBA" id="ARBA00022475"/>
    </source>
</evidence>
<feature type="compositionally biased region" description="Low complexity" evidence="5">
    <location>
        <begin position="81"/>
        <end position="94"/>
    </location>
</feature>
<evidence type="ECO:0000256" key="2">
    <source>
        <dbReference type="ARBA" id="ARBA00022692"/>
    </source>
</evidence>
<protein>
    <recommendedName>
        <fullName evidence="7">Lipopolysaccharide assembly protein A domain-containing protein</fullName>
    </recommendedName>
</protein>
<sequence>MIISLILGLLVGAGAVVFALQNTFAVTVTFLAWEITAPLAVLIILSLIVGILISILMTIPGDIQNAFTIYKLKKDNRKLNEQATTATKTESEATPNSTDIPSKNTN</sequence>
<evidence type="ECO:0000256" key="4">
    <source>
        <dbReference type="ARBA" id="ARBA00023136"/>
    </source>
</evidence>
<evidence type="ECO:0000256" key="5">
    <source>
        <dbReference type="SAM" id="MobiDB-lite"/>
    </source>
</evidence>
<dbReference type="InterPro" id="IPR010445">
    <property type="entry name" value="LapA_dom"/>
</dbReference>
<keyword evidence="2 6" id="KW-0812">Transmembrane</keyword>
<feature type="compositionally biased region" description="Polar residues" evidence="5">
    <location>
        <begin position="95"/>
        <end position="106"/>
    </location>
</feature>
<evidence type="ECO:0000256" key="3">
    <source>
        <dbReference type="ARBA" id="ARBA00022989"/>
    </source>
</evidence>
<proteinExistence type="predicted"/>
<dbReference type="GO" id="GO:0005886">
    <property type="term" value="C:plasma membrane"/>
    <property type="evidence" value="ECO:0007669"/>
    <property type="project" value="InterPro"/>
</dbReference>
<dbReference type="EMBL" id="MHTJ01000005">
    <property type="protein sequence ID" value="OHA58094.1"/>
    <property type="molecule type" value="Genomic_DNA"/>
</dbReference>
<dbReference type="PANTHER" id="PTHR41335:SF1">
    <property type="entry name" value="MEMBRANE PROTEIN"/>
    <property type="match status" value="1"/>
</dbReference>
<feature type="region of interest" description="Disordered" evidence="5">
    <location>
        <begin position="81"/>
        <end position="106"/>
    </location>
</feature>
<name>A0A1G2QBZ6_9BACT</name>
<evidence type="ECO:0000256" key="6">
    <source>
        <dbReference type="SAM" id="Phobius"/>
    </source>
</evidence>
<feature type="domain" description="Lipopolysaccharide assembly protein A" evidence="7">
    <location>
        <begin position="21"/>
        <end position="82"/>
    </location>
</feature>
<evidence type="ECO:0000259" key="7">
    <source>
        <dbReference type="Pfam" id="PF06305"/>
    </source>
</evidence>
<keyword evidence="1" id="KW-1003">Cell membrane</keyword>
<dbReference type="Proteomes" id="UP000177043">
    <property type="component" value="Unassembled WGS sequence"/>
</dbReference>
<keyword evidence="3 6" id="KW-1133">Transmembrane helix</keyword>
<dbReference type="AlphaFoldDB" id="A0A1G2QBZ6"/>
<evidence type="ECO:0000313" key="8">
    <source>
        <dbReference type="EMBL" id="OHA58094.1"/>
    </source>
</evidence>